<reference evidence="2 3" key="1">
    <citation type="journal article" date="2019" name="Int. J. Syst. Evol. Microbiol.">
        <title>Capsulimonas corticalis gen. nov., sp. nov., an aerobic capsulated bacterium, of a novel bacterial order, Capsulimonadales ord. nov., of the class Armatimonadia of the phylum Armatimonadetes.</title>
        <authorList>
            <person name="Li J."/>
            <person name="Kudo C."/>
            <person name="Tonouchi A."/>
        </authorList>
    </citation>
    <scope>NUCLEOTIDE SEQUENCE [LARGE SCALE GENOMIC DNA]</scope>
    <source>
        <strain evidence="2 3">AX-7</strain>
    </source>
</reference>
<dbReference type="PANTHER" id="PTHR30576:SF10">
    <property type="entry name" value="SLL5057 PROTEIN"/>
    <property type="match status" value="1"/>
</dbReference>
<dbReference type="RefSeq" id="WP_245992465.1">
    <property type="nucleotide sequence ID" value="NZ_AP025739.1"/>
</dbReference>
<evidence type="ECO:0000313" key="3">
    <source>
        <dbReference type="Proteomes" id="UP000287394"/>
    </source>
</evidence>
<organism evidence="2 3">
    <name type="scientific">Capsulimonas corticalis</name>
    <dbReference type="NCBI Taxonomy" id="2219043"/>
    <lineage>
        <taxon>Bacteria</taxon>
        <taxon>Bacillati</taxon>
        <taxon>Armatimonadota</taxon>
        <taxon>Armatimonadia</taxon>
        <taxon>Capsulimonadales</taxon>
        <taxon>Capsulimonadaceae</taxon>
        <taxon>Capsulimonas</taxon>
    </lineage>
</organism>
<dbReference type="InterPro" id="IPR003362">
    <property type="entry name" value="Bact_transf"/>
</dbReference>
<dbReference type="EMBL" id="AP025739">
    <property type="protein sequence ID" value="BDI34363.1"/>
    <property type="molecule type" value="Genomic_DNA"/>
</dbReference>
<comment type="similarity">
    <text evidence="1">Belongs to the bacterial sugar transferase family.</text>
</comment>
<gene>
    <name evidence="2" type="ORF">CCAX7_64140</name>
</gene>
<dbReference type="AlphaFoldDB" id="A0A402CQV3"/>
<evidence type="ECO:0000256" key="1">
    <source>
        <dbReference type="ARBA" id="ARBA00006464"/>
    </source>
</evidence>
<keyword evidence="3" id="KW-1185">Reference proteome</keyword>
<protein>
    <submittedName>
        <fullName evidence="2">Multidrug MFS transporter</fullName>
    </submittedName>
</protein>
<dbReference type="PANTHER" id="PTHR30576">
    <property type="entry name" value="COLANIC BIOSYNTHESIS UDP-GLUCOSE LIPID CARRIER TRANSFERASE"/>
    <property type="match status" value="1"/>
</dbReference>
<evidence type="ECO:0000313" key="2">
    <source>
        <dbReference type="EMBL" id="BDI34363.1"/>
    </source>
</evidence>
<sequence>MSVPATQIQAGADEVIVASASIRRPVVVMIDEAVRRTIDITVCTLSLILLFPLFLALAIAIRMDSPGPVLFIQKRVGKNGVEFPFFKFRSMYIDSEQRRAALLVNNEASGPLFKMKQDPRITKVGRLIRRSSIDELPQLLNVLRGEMTLVGPRPALPSEVATYSPKERQRLIVTPGLTGLWQVSGRSDLSFDQAIHLDLDYIRRRSVLLDVQILAKTIPAVVAGRGAY</sequence>
<dbReference type="Pfam" id="PF02397">
    <property type="entry name" value="Bac_transf"/>
    <property type="match status" value="1"/>
</dbReference>
<proteinExistence type="inferred from homology"/>
<name>A0A402CQV3_9BACT</name>
<dbReference type="Proteomes" id="UP000287394">
    <property type="component" value="Chromosome"/>
</dbReference>
<dbReference type="FunCoup" id="A0A402CQV3">
    <property type="interactions" value="65"/>
</dbReference>
<accession>A0A402CQV3</accession>
<dbReference type="GO" id="GO:0016780">
    <property type="term" value="F:phosphotransferase activity, for other substituted phosphate groups"/>
    <property type="evidence" value="ECO:0007669"/>
    <property type="project" value="TreeGrafter"/>
</dbReference>
<dbReference type="KEGG" id="ccot:CCAX7_64140"/>